<evidence type="ECO:0000313" key="4">
    <source>
        <dbReference type="EMBL" id="QDQ09480.1"/>
    </source>
</evidence>
<dbReference type="EMBL" id="CP040916">
    <property type="protein sequence ID" value="QDQ09480.1"/>
    <property type="molecule type" value="Genomic_DNA"/>
</dbReference>
<keyword evidence="2" id="KW-1133">Transmembrane helix</keyword>
<organism evidence="4 5">
    <name type="scientific">Streptomyces spectabilis</name>
    <dbReference type="NCBI Taxonomy" id="68270"/>
    <lineage>
        <taxon>Bacteria</taxon>
        <taxon>Bacillati</taxon>
        <taxon>Actinomycetota</taxon>
        <taxon>Actinomycetes</taxon>
        <taxon>Kitasatosporales</taxon>
        <taxon>Streptomycetaceae</taxon>
        <taxon>Streptomyces</taxon>
    </lineage>
</organism>
<reference evidence="4 5" key="1">
    <citation type="journal article" date="2019" name="J. Ind. Microbiol. Biotechnol.">
        <title>The complete genomic sequence of Streptomyces spectabilis NRRL-2792 and identification of secondary metabolite biosynthetic gene clusters.</title>
        <authorList>
            <person name="Sinha A."/>
            <person name="Phillips-Salemka S."/>
            <person name="Niraula T.A."/>
            <person name="Short K.A."/>
            <person name="Niraula N.P."/>
        </authorList>
    </citation>
    <scope>NUCLEOTIDE SEQUENCE [LARGE SCALE GENOMIC DNA]</scope>
    <source>
        <strain evidence="4 5">NRRL 2792</strain>
    </source>
</reference>
<feature type="domain" description="NACHT" evidence="3">
    <location>
        <begin position="141"/>
        <end position="302"/>
    </location>
</feature>
<dbReference type="SUPFAM" id="SSF52540">
    <property type="entry name" value="P-loop containing nucleoside triphosphate hydrolases"/>
    <property type="match status" value="1"/>
</dbReference>
<name>A0A516R1I3_STRST</name>
<feature type="transmembrane region" description="Helical" evidence="2">
    <location>
        <begin position="493"/>
        <end position="512"/>
    </location>
</feature>
<dbReference type="Pfam" id="PF05729">
    <property type="entry name" value="NACHT"/>
    <property type="match status" value="1"/>
</dbReference>
<feature type="region of interest" description="Disordered" evidence="1">
    <location>
        <begin position="389"/>
        <end position="419"/>
    </location>
</feature>
<keyword evidence="2" id="KW-0472">Membrane</keyword>
<accession>A0A516R1I3</accession>
<dbReference type="InterPro" id="IPR007111">
    <property type="entry name" value="NACHT_NTPase"/>
</dbReference>
<keyword evidence="2" id="KW-0812">Transmembrane</keyword>
<proteinExistence type="predicted"/>
<evidence type="ECO:0000259" key="3">
    <source>
        <dbReference type="Pfam" id="PF05729"/>
    </source>
</evidence>
<feature type="transmembrane region" description="Helical" evidence="2">
    <location>
        <begin position="624"/>
        <end position="646"/>
    </location>
</feature>
<feature type="transmembrane region" description="Helical" evidence="2">
    <location>
        <begin position="542"/>
        <end position="561"/>
    </location>
</feature>
<dbReference type="InterPro" id="IPR027417">
    <property type="entry name" value="P-loop_NTPase"/>
</dbReference>
<feature type="transmembrane region" description="Helical" evidence="2">
    <location>
        <begin position="44"/>
        <end position="62"/>
    </location>
</feature>
<feature type="transmembrane region" description="Helical" evidence="2">
    <location>
        <begin position="467"/>
        <end position="487"/>
    </location>
</feature>
<dbReference type="AlphaFoldDB" id="A0A516R1I3"/>
<gene>
    <name evidence="4" type="ORF">FH965_01985</name>
</gene>
<evidence type="ECO:0000256" key="2">
    <source>
        <dbReference type="SAM" id="Phobius"/>
    </source>
</evidence>
<evidence type="ECO:0000313" key="5">
    <source>
        <dbReference type="Proteomes" id="UP000316806"/>
    </source>
</evidence>
<sequence>MVKAGGHGLAWRCAWGVAAVLMLGSMAVAMLALARPNLLSANDVAVLALPFGLAGTLLAVVLSRLKAAPRTQEWADRLATQVSKLEEQQLRQLTGDFRHRIDLLFRVCPVPGLGATTPTDHGRPEGIGDITGFWRGMDPQRLVITGAPGAGKTVLALNLVLGLLKNREPNDAVPVRISMAGWDTEGKVNEQLARHLEESYGFTARMAGKLVAQKLVLPVLDGLDEMDRRDDPAPSPDTQPVHRDLPRALIVLTSLNNWGRDLVITCRTNAYDDLAATHHIRLVDAARIEVQPVGAGQAADYLDDRSAEPARWEQVLAALRNDSNPRLAEALSTPWLLCLAATVYSERHLNNPALRASDNRDPAELLLPSTPRDLSDHLLGQFIGASVARHPGLPRRNDARLSEDEDGHEPADPKPPMYGGDDVHTWLAHLAAHLRSADMQPPSATGPGSTTDLVLSRLWPLAGERRVRIMDGIVTGLIVLTTLPLAWTTSAPVLAVVTVSGIAVAAGTRASVRRVHPPKRMDWYRAFTPSGLRRFRVALKDGLAGALIGAAGGGLIGALLAHSASGGALGSATGGVMFGLASGLESEPSRATSPRGAIRSDLAVALSGGAALAAGAVTGVAAGFWGQIGFVAAMAAGVGGVLSMGVESGRRYLVFVLCMRGELPLRLGLFLDWALSAGLLRLAGAAYQFRHEGLQEWLERHPGPSSS</sequence>
<evidence type="ECO:0000256" key="1">
    <source>
        <dbReference type="SAM" id="MobiDB-lite"/>
    </source>
</evidence>
<feature type="transmembrane region" description="Helical" evidence="2">
    <location>
        <begin position="12"/>
        <end position="32"/>
    </location>
</feature>
<feature type="compositionally biased region" description="Basic and acidic residues" evidence="1">
    <location>
        <begin position="395"/>
        <end position="412"/>
    </location>
</feature>
<protein>
    <submittedName>
        <fullName evidence="4">NACHT domain-containing protein</fullName>
    </submittedName>
</protein>
<dbReference type="Proteomes" id="UP000316806">
    <property type="component" value="Chromosome"/>
</dbReference>
<dbReference type="Gene3D" id="3.40.50.300">
    <property type="entry name" value="P-loop containing nucleotide triphosphate hydrolases"/>
    <property type="match status" value="1"/>
</dbReference>